<evidence type="ECO:0000313" key="1">
    <source>
        <dbReference type="EMBL" id="AJF40785.1"/>
    </source>
</evidence>
<dbReference type="Proteomes" id="UP000031804">
    <property type="component" value="Segment"/>
</dbReference>
<dbReference type="GeneID" id="26633995"/>
<reference evidence="1 2" key="1">
    <citation type="submission" date="2014-12" db="EMBL/GenBank/DDBJ databases">
        <title>Complete genome sequences of three Vibrio cholerae specific bacteriophages.</title>
        <authorList>
            <person name="Bhandare S.G."/>
            <person name="Warry A."/>
            <person name="Emes R.D."/>
            <person name="Hooton S.P.T."/>
            <person name="Barrow P.A."/>
            <person name="Atterbury R.J."/>
        </authorList>
    </citation>
    <scope>NUCLEOTIDE SEQUENCE [LARGE SCALE GENOMIC DNA]</scope>
</reference>
<proteinExistence type="predicted"/>
<dbReference type="EMBL" id="KP280063">
    <property type="protein sequence ID" value="AJF40785.1"/>
    <property type="molecule type" value="Genomic_DNA"/>
</dbReference>
<evidence type="ECO:0000313" key="2">
    <source>
        <dbReference type="Proteomes" id="UP000031804"/>
    </source>
</evidence>
<dbReference type="OrthoDB" id="29353at10239"/>
<accession>A0A0B5HE46</accession>
<protein>
    <submittedName>
        <fullName evidence="1">Uncharacterized protein</fullName>
    </submittedName>
</protein>
<gene>
    <name evidence="1" type="ORF">SBVP3_0017</name>
</gene>
<sequence length="65" mass="7542">MKNTRKLEVGQVRMIPDGEYPVYYVVLEVDKERGKVKVKILEGDYNGRVAWWNLSIVTTLDVVVM</sequence>
<dbReference type="KEGG" id="vg:26633995"/>
<dbReference type="RefSeq" id="YP_009207482.1">
    <property type="nucleotide sequence ID" value="NC_028895.1"/>
</dbReference>
<name>A0A0B5HE46_9CAUD</name>
<keyword evidence="2" id="KW-1185">Reference proteome</keyword>
<organism evidence="1 2">
    <name type="scientific">Vibrio phage phi 3</name>
    <dbReference type="NCBI Taxonomy" id="1589298"/>
    <lineage>
        <taxon>Viruses</taxon>
        <taxon>Duplodnaviria</taxon>
        <taxon>Heunggongvirae</taxon>
        <taxon>Uroviricota</taxon>
        <taxon>Caudoviricetes</taxon>
        <taxon>Demerecviridae</taxon>
        <taxon>Ermolyevavirinae</taxon>
        <taxon>Jesfedecavirus</taxon>
        <taxon>Jesfedecavirus phi3</taxon>
    </lineage>
</organism>